<name>A0AAE0NXL9_9PEZI</name>
<dbReference type="AlphaFoldDB" id="A0AAE0NXL9"/>
<reference evidence="2" key="2">
    <citation type="submission" date="2023-06" db="EMBL/GenBank/DDBJ databases">
        <authorList>
            <consortium name="Lawrence Berkeley National Laboratory"/>
            <person name="Haridas S."/>
            <person name="Hensen N."/>
            <person name="Bonometti L."/>
            <person name="Westerberg I."/>
            <person name="Brannstrom I.O."/>
            <person name="Guillou S."/>
            <person name="Cros-Aarteil S."/>
            <person name="Calhoun S."/>
            <person name="Kuo A."/>
            <person name="Mondo S."/>
            <person name="Pangilinan J."/>
            <person name="Riley R."/>
            <person name="LaButti K."/>
            <person name="Andreopoulos B."/>
            <person name="Lipzen A."/>
            <person name="Chen C."/>
            <person name="Yanf M."/>
            <person name="Daum C."/>
            <person name="Ng V."/>
            <person name="Clum A."/>
            <person name="Steindorff A."/>
            <person name="Ohm R."/>
            <person name="Martin F."/>
            <person name="Silar P."/>
            <person name="Natvig D."/>
            <person name="Lalanne C."/>
            <person name="Gautier V."/>
            <person name="Ament-velasquez S.L."/>
            <person name="Kruys A."/>
            <person name="Hutchinson M.I."/>
            <person name="Powell A.J."/>
            <person name="Barry K."/>
            <person name="Miller A.N."/>
            <person name="Grigoriev I.V."/>
            <person name="Debuchy R."/>
            <person name="Gladieux P."/>
            <person name="Thoren M.H."/>
            <person name="Johannesson H."/>
        </authorList>
    </citation>
    <scope>NUCLEOTIDE SEQUENCE</scope>
    <source>
        <strain evidence="2">CBS 232.78</strain>
    </source>
</reference>
<dbReference type="EMBL" id="JAULSW010000002">
    <property type="protein sequence ID" value="KAK3389597.1"/>
    <property type="molecule type" value="Genomic_DNA"/>
</dbReference>
<accession>A0AAE0NXL9</accession>
<keyword evidence="1" id="KW-0732">Signal</keyword>
<organism evidence="2 3">
    <name type="scientific">Podospora didyma</name>
    <dbReference type="NCBI Taxonomy" id="330526"/>
    <lineage>
        <taxon>Eukaryota</taxon>
        <taxon>Fungi</taxon>
        <taxon>Dikarya</taxon>
        <taxon>Ascomycota</taxon>
        <taxon>Pezizomycotina</taxon>
        <taxon>Sordariomycetes</taxon>
        <taxon>Sordariomycetidae</taxon>
        <taxon>Sordariales</taxon>
        <taxon>Podosporaceae</taxon>
        <taxon>Podospora</taxon>
    </lineage>
</organism>
<protein>
    <submittedName>
        <fullName evidence="2">Uncharacterized protein</fullName>
    </submittedName>
</protein>
<sequence>MHFSTILTLASAMALQLGAHAAAVEKRLPRLGAFGVSQTRACPLQQPIYVYEYAEGEGDDCKPFFDNTVFQTVDVFFWDPKCLLTLYETHNCSDPGVVTGPDCWTPDGGIAAHRVTCPFKTS</sequence>
<evidence type="ECO:0000256" key="1">
    <source>
        <dbReference type="SAM" id="SignalP"/>
    </source>
</evidence>
<gene>
    <name evidence="2" type="ORF">B0H63DRAFT_464011</name>
</gene>
<evidence type="ECO:0000313" key="3">
    <source>
        <dbReference type="Proteomes" id="UP001285441"/>
    </source>
</evidence>
<comment type="caution">
    <text evidence="2">The sequence shown here is derived from an EMBL/GenBank/DDBJ whole genome shotgun (WGS) entry which is preliminary data.</text>
</comment>
<feature type="signal peptide" evidence="1">
    <location>
        <begin position="1"/>
        <end position="21"/>
    </location>
</feature>
<dbReference type="Proteomes" id="UP001285441">
    <property type="component" value="Unassembled WGS sequence"/>
</dbReference>
<reference evidence="2" key="1">
    <citation type="journal article" date="2023" name="Mol. Phylogenet. Evol.">
        <title>Genome-scale phylogeny and comparative genomics of the fungal order Sordariales.</title>
        <authorList>
            <person name="Hensen N."/>
            <person name="Bonometti L."/>
            <person name="Westerberg I."/>
            <person name="Brannstrom I.O."/>
            <person name="Guillou S."/>
            <person name="Cros-Aarteil S."/>
            <person name="Calhoun S."/>
            <person name="Haridas S."/>
            <person name="Kuo A."/>
            <person name="Mondo S."/>
            <person name="Pangilinan J."/>
            <person name="Riley R."/>
            <person name="LaButti K."/>
            <person name="Andreopoulos B."/>
            <person name="Lipzen A."/>
            <person name="Chen C."/>
            <person name="Yan M."/>
            <person name="Daum C."/>
            <person name="Ng V."/>
            <person name="Clum A."/>
            <person name="Steindorff A."/>
            <person name="Ohm R.A."/>
            <person name="Martin F."/>
            <person name="Silar P."/>
            <person name="Natvig D.O."/>
            <person name="Lalanne C."/>
            <person name="Gautier V."/>
            <person name="Ament-Velasquez S.L."/>
            <person name="Kruys A."/>
            <person name="Hutchinson M.I."/>
            <person name="Powell A.J."/>
            <person name="Barry K."/>
            <person name="Miller A.N."/>
            <person name="Grigoriev I.V."/>
            <person name="Debuchy R."/>
            <person name="Gladieux P."/>
            <person name="Hiltunen Thoren M."/>
            <person name="Johannesson H."/>
        </authorList>
    </citation>
    <scope>NUCLEOTIDE SEQUENCE</scope>
    <source>
        <strain evidence="2">CBS 232.78</strain>
    </source>
</reference>
<keyword evidence="3" id="KW-1185">Reference proteome</keyword>
<feature type="chain" id="PRO_5042067454" evidence="1">
    <location>
        <begin position="22"/>
        <end position="122"/>
    </location>
</feature>
<evidence type="ECO:0000313" key="2">
    <source>
        <dbReference type="EMBL" id="KAK3389597.1"/>
    </source>
</evidence>
<proteinExistence type="predicted"/>